<feature type="domain" description="MOSC" evidence="1">
    <location>
        <begin position="22"/>
        <end position="158"/>
    </location>
</feature>
<evidence type="ECO:0000313" key="3">
    <source>
        <dbReference type="Proteomes" id="UP000232638"/>
    </source>
</evidence>
<dbReference type="GO" id="GO:0030151">
    <property type="term" value="F:molybdenum ion binding"/>
    <property type="evidence" value="ECO:0007669"/>
    <property type="project" value="InterPro"/>
</dbReference>
<dbReference type="KEGG" id="tsy:THSYN_13005"/>
<dbReference type="GO" id="GO:0003824">
    <property type="term" value="F:catalytic activity"/>
    <property type="evidence" value="ECO:0007669"/>
    <property type="project" value="InterPro"/>
</dbReference>
<dbReference type="Gene3D" id="2.40.33.20">
    <property type="entry name" value="PK beta-barrel domain-like"/>
    <property type="match status" value="1"/>
</dbReference>
<dbReference type="AlphaFoldDB" id="A0A2K8U857"/>
<dbReference type="OrthoDB" id="1550913at2"/>
<dbReference type="InterPro" id="IPR011037">
    <property type="entry name" value="Pyrv_Knase-like_insert_dom_sf"/>
</dbReference>
<dbReference type="RefSeq" id="WP_100919545.1">
    <property type="nucleotide sequence ID" value="NZ_CP020370.1"/>
</dbReference>
<dbReference type="PROSITE" id="PS51340">
    <property type="entry name" value="MOSC"/>
    <property type="match status" value="1"/>
</dbReference>
<dbReference type="Proteomes" id="UP000232638">
    <property type="component" value="Chromosome"/>
</dbReference>
<dbReference type="Pfam" id="PF03473">
    <property type="entry name" value="MOSC"/>
    <property type="match status" value="1"/>
</dbReference>
<keyword evidence="3" id="KW-1185">Reference proteome</keyword>
<protein>
    <submittedName>
        <fullName evidence="2">MOSC domain-containing protein</fullName>
    </submittedName>
</protein>
<evidence type="ECO:0000259" key="1">
    <source>
        <dbReference type="PROSITE" id="PS51340"/>
    </source>
</evidence>
<sequence>METLESLKSQFPRAGRVLWIGVRACRRGPVSLRQQARALAGAGLDGDHYGGRSGARGITLMQSEHLAALGALLGEPPLDPTRLRRNLVVSGINLTALQGRQFVIGEVLLLGTGLCHPCARMEEVLGPGGYNAMRGHGGLNARVLRGGLIRVGDAVAVCAAADELCADDAVSRN</sequence>
<name>A0A2K8U857_9GAMM</name>
<gene>
    <name evidence="2" type="ORF">THSYN_13005</name>
</gene>
<dbReference type="InterPro" id="IPR052716">
    <property type="entry name" value="MOSC_domain"/>
</dbReference>
<reference evidence="2 3" key="1">
    <citation type="submission" date="2017-03" db="EMBL/GenBank/DDBJ databases">
        <title>Complete genome sequence of Candidatus 'Thiodictyon syntrophicum' sp. nov. strain Cad16T, a photolithoautotroph purple sulfur bacterium isolated from an alpine meromictic lake.</title>
        <authorList>
            <person name="Luedin S.M."/>
            <person name="Pothier J.F."/>
            <person name="Danza F."/>
            <person name="Storelli N."/>
            <person name="Wittwer M."/>
            <person name="Tonolla M."/>
        </authorList>
    </citation>
    <scope>NUCLEOTIDE SEQUENCE [LARGE SCALE GENOMIC DNA]</scope>
    <source>
        <strain evidence="2 3">Cad16T</strain>
    </source>
</reference>
<accession>A0A2K8U857</accession>
<dbReference type="PANTHER" id="PTHR36930:SF1">
    <property type="entry name" value="MOSC DOMAIN-CONTAINING PROTEIN"/>
    <property type="match status" value="1"/>
</dbReference>
<organism evidence="2 3">
    <name type="scientific">Candidatus Thiodictyon syntrophicum</name>
    <dbReference type="NCBI Taxonomy" id="1166950"/>
    <lineage>
        <taxon>Bacteria</taxon>
        <taxon>Pseudomonadati</taxon>
        <taxon>Pseudomonadota</taxon>
        <taxon>Gammaproteobacteria</taxon>
        <taxon>Chromatiales</taxon>
        <taxon>Chromatiaceae</taxon>
        <taxon>Thiodictyon</taxon>
    </lineage>
</organism>
<dbReference type="GO" id="GO:0030170">
    <property type="term" value="F:pyridoxal phosphate binding"/>
    <property type="evidence" value="ECO:0007669"/>
    <property type="project" value="InterPro"/>
</dbReference>
<dbReference type="EMBL" id="CP020370">
    <property type="protein sequence ID" value="AUB81788.1"/>
    <property type="molecule type" value="Genomic_DNA"/>
</dbReference>
<dbReference type="SUPFAM" id="SSF50800">
    <property type="entry name" value="PK beta-barrel domain-like"/>
    <property type="match status" value="1"/>
</dbReference>
<dbReference type="InterPro" id="IPR005302">
    <property type="entry name" value="MoCF_Sase_C"/>
</dbReference>
<dbReference type="PANTHER" id="PTHR36930">
    <property type="entry name" value="METAL-SULFUR CLUSTER BIOSYNTHESIS PROTEINS YUAD-RELATED"/>
    <property type="match status" value="1"/>
</dbReference>
<proteinExistence type="predicted"/>
<evidence type="ECO:0000313" key="2">
    <source>
        <dbReference type="EMBL" id="AUB81788.1"/>
    </source>
</evidence>